<evidence type="ECO:0000256" key="1">
    <source>
        <dbReference type="SAM" id="MobiDB-lite"/>
    </source>
</evidence>
<organism evidence="2 3">
    <name type="scientific">Rotaria socialis</name>
    <dbReference type="NCBI Taxonomy" id="392032"/>
    <lineage>
        <taxon>Eukaryota</taxon>
        <taxon>Metazoa</taxon>
        <taxon>Spiralia</taxon>
        <taxon>Gnathifera</taxon>
        <taxon>Rotifera</taxon>
        <taxon>Eurotatoria</taxon>
        <taxon>Bdelloidea</taxon>
        <taxon>Philodinida</taxon>
        <taxon>Philodinidae</taxon>
        <taxon>Rotaria</taxon>
    </lineage>
</organism>
<dbReference type="Proteomes" id="UP000663838">
    <property type="component" value="Unassembled WGS sequence"/>
</dbReference>
<dbReference type="EMBL" id="CAJOBS010000528">
    <property type="protein sequence ID" value="CAF4596022.1"/>
    <property type="molecule type" value="Genomic_DNA"/>
</dbReference>
<feature type="region of interest" description="Disordered" evidence="1">
    <location>
        <begin position="1"/>
        <end position="29"/>
    </location>
</feature>
<gene>
    <name evidence="2" type="ORF">TOA249_LOCUS10277</name>
</gene>
<accession>A0A821C238</accession>
<name>A0A821C238_9BILA</name>
<proteinExistence type="predicted"/>
<sequence length="194" mass="22568">MEVIEVSQYESDKSDEEVAEENGRINGNKKVPKKKKLTRCWIKEGTFRHALNPNLRARRVRVRVRFHCSSSASGSIATTTANIHDLDAEINVIRERIKQGIAMTEGELDVYQPNVVRRETLHDQLTTMRVVPMKEENNFSIQSNGRSLRLELIGGSIKEIKNETPIDLYDLRHIIYHDLKFVKIYFIKQRHLQK</sequence>
<dbReference type="AlphaFoldDB" id="A0A821C238"/>
<evidence type="ECO:0000313" key="3">
    <source>
        <dbReference type="Proteomes" id="UP000663838"/>
    </source>
</evidence>
<reference evidence="2" key="1">
    <citation type="submission" date="2021-02" db="EMBL/GenBank/DDBJ databases">
        <authorList>
            <person name="Nowell W R."/>
        </authorList>
    </citation>
    <scope>NUCLEOTIDE SEQUENCE</scope>
</reference>
<protein>
    <submittedName>
        <fullName evidence="2">Uncharacterized protein</fullName>
    </submittedName>
</protein>
<evidence type="ECO:0000313" key="2">
    <source>
        <dbReference type="EMBL" id="CAF4596022.1"/>
    </source>
</evidence>
<comment type="caution">
    <text evidence="2">The sequence shown here is derived from an EMBL/GenBank/DDBJ whole genome shotgun (WGS) entry which is preliminary data.</text>
</comment>